<evidence type="ECO:0000313" key="5">
    <source>
        <dbReference type="Proteomes" id="UP000050761"/>
    </source>
</evidence>
<proteinExistence type="predicted"/>
<feature type="region of interest" description="Disordered" evidence="1">
    <location>
        <begin position="73"/>
        <end position="98"/>
    </location>
</feature>
<dbReference type="InterPro" id="IPR007284">
    <property type="entry name" value="Ground-like_dom"/>
</dbReference>
<evidence type="ECO:0000256" key="1">
    <source>
        <dbReference type="SAM" id="MobiDB-lite"/>
    </source>
</evidence>
<name>A0A3P8B905_HELPZ</name>
<evidence type="ECO:0000313" key="6">
    <source>
        <dbReference type="WBParaSite" id="HPBE_0001491801-mRNA-1"/>
    </source>
</evidence>
<feature type="domain" description="Ground-like" evidence="3">
    <location>
        <begin position="202"/>
        <end position="272"/>
    </location>
</feature>
<feature type="signal peptide" evidence="2">
    <location>
        <begin position="1"/>
        <end position="16"/>
    </location>
</feature>
<dbReference type="Proteomes" id="UP000050761">
    <property type="component" value="Unassembled WGS sequence"/>
</dbReference>
<protein>
    <submittedName>
        <fullName evidence="6">Ground-like domain-containing protein</fullName>
    </submittedName>
</protein>
<accession>A0A3P8B905</accession>
<dbReference type="EMBL" id="UZAH01028604">
    <property type="protein sequence ID" value="VDP01224.1"/>
    <property type="molecule type" value="Genomic_DNA"/>
</dbReference>
<keyword evidence="5" id="KW-1185">Reference proteome</keyword>
<evidence type="ECO:0000259" key="3">
    <source>
        <dbReference type="Pfam" id="PF04155"/>
    </source>
</evidence>
<evidence type="ECO:0000313" key="4">
    <source>
        <dbReference type="EMBL" id="VDP01224.1"/>
    </source>
</evidence>
<dbReference type="OrthoDB" id="5819427at2759"/>
<feature type="chain" id="PRO_5044596643" evidence="2">
    <location>
        <begin position="17"/>
        <end position="275"/>
    </location>
</feature>
<reference evidence="6" key="2">
    <citation type="submission" date="2019-09" db="UniProtKB">
        <authorList>
            <consortium name="WormBaseParasite"/>
        </authorList>
    </citation>
    <scope>IDENTIFICATION</scope>
</reference>
<dbReference type="Pfam" id="PF04155">
    <property type="entry name" value="Ground-like"/>
    <property type="match status" value="1"/>
</dbReference>
<sequence>MIILLSLVGLALKVSAQCYQRGCGGGGGGGYQGYQMPYGQQFHQQMPQQLPQPYSQPFVQPQPMEYYYRSSSYAQPPTETLSEKHSAETATLSTKSSEYEEYEKKLPEMKPALVEEPAPTVEVAAATPSTTYIREVAYQPYQPPLRPLPYRQHPLLPAPLPAPLPAGKKNGTVRSTFAQSAKTVHTDAKNSTNNINDTELNDNRCTSKKLKEIMGKISNRSPSIAKRLIQRIAEAKLGGMFSVFCSKEDFTYVSRSETYCQTENNGVVCYAFQHR</sequence>
<dbReference type="WBParaSite" id="HPBE_0001491801-mRNA-1">
    <property type="protein sequence ID" value="HPBE_0001491801-mRNA-1"/>
    <property type="gene ID" value="HPBE_0001491801"/>
</dbReference>
<gene>
    <name evidence="4" type="ORF">HPBE_LOCUS14919</name>
</gene>
<reference evidence="4 5" key="1">
    <citation type="submission" date="2018-11" db="EMBL/GenBank/DDBJ databases">
        <authorList>
            <consortium name="Pathogen Informatics"/>
        </authorList>
    </citation>
    <scope>NUCLEOTIDE SEQUENCE [LARGE SCALE GENOMIC DNA]</scope>
</reference>
<keyword evidence="2" id="KW-0732">Signal</keyword>
<evidence type="ECO:0000256" key="2">
    <source>
        <dbReference type="SAM" id="SignalP"/>
    </source>
</evidence>
<dbReference type="AlphaFoldDB" id="A0A3P8B905"/>
<organism evidence="4">
    <name type="scientific">Heligmosomoides polygyrus</name>
    <name type="common">Parasitic roundworm</name>
    <dbReference type="NCBI Taxonomy" id="6339"/>
    <lineage>
        <taxon>Eukaryota</taxon>
        <taxon>Metazoa</taxon>
        <taxon>Ecdysozoa</taxon>
        <taxon>Nematoda</taxon>
        <taxon>Chromadorea</taxon>
        <taxon>Rhabditida</taxon>
        <taxon>Rhabditina</taxon>
        <taxon>Rhabditomorpha</taxon>
        <taxon>Strongyloidea</taxon>
        <taxon>Heligmosomidae</taxon>
        <taxon>Heligmosomoides</taxon>
    </lineage>
</organism>